<reference evidence="3" key="1">
    <citation type="journal article" date="2019" name="Int. J. Syst. Evol. Microbiol.">
        <title>The Global Catalogue of Microorganisms (GCM) 10K type strain sequencing project: providing services to taxonomists for standard genome sequencing and annotation.</title>
        <authorList>
            <consortium name="The Broad Institute Genomics Platform"/>
            <consortium name="The Broad Institute Genome Sequencing Center for Infectious Disease"/>
            <person name="Wu L."/>
            <person name="Ma J."/>
        </authorList>
    </citation>
    <scope>NUCLEOTIDE SEQUENCE [LARGE SCALE GENOMIC DNA]</scope>
    <source>
        <strain evidence="3">KCTC 62192</strain>
    </source>
</reference>
<dbReference type="CDD" id="cd17242">
    <property type="entry name" value="MobM_relaxase"/>
    <property type="match status" value="1"/>
</dbReference>
<accession>A0ABV7AMG3</accession>
<keyword evidence="3" id="KW-1185">Reference proteome</keyword>
<feature type="coiled-coil region" evidence="1">
    <location>
        <begin position="277"/>
        <end position="320"/>
    </location>
</feature>
<gene>
    <name evidence="2" type="ORF">ACFOES_18765</name>
</gene>
<sequence length="473" mass="53856">MSYQRSFNRTRATPARGAHPVVLRFAELFPHQLRRYRLHNDRKQRDMDHVDHGRTHLNRTLIGEPDWFESLAADIRVASLANINQEVEGLQRAKRIGEAKRRLLEGPRAPWRPSKGGPLREFIVTAHRDWFEPPGADGGKPLTQEEQEARAQKIEERERQFETRVLEWLDTRFGDMVVHARADRDETTFHIHGVIAPWTEKHSKRSGRQKLLQPSSHPLLKDYEKAQDDIGAFFAEMGLVRGEQRALARRQAKAARKRGEDVAAPEPRVHVPAHVWRADEERRLAREAEDLKAKRARVEAERVEAAAARKQAELQSAKALAVFKRSRERKRDADKVLQVAEHLVEGHLVPGPKGGITVSQRLATGSPMRRRVQQLLSDPGVPARRLIARLGQSYGVFNRIAAARANEEVSSRVAAVAHAEKAVSALRSRMIAVLPERFRKHFIADTLAETREANQAIRALKKGRNPGEEDERR</sequence>
<keyword evidence="1" id="KW-0175">Coiled coil</keyword>
<evidence type="ECO:0000313" key="3">
    <source>
        <dbReference type="Proteomes" id="UP001595443"/>
    </source>
</evidence>
<proteinExistence type="predicted"/>
<name>A0ABV7AMG3_9RHOB</name>
<evidence type="ECO:0000313" key="2">
    <source>
        <dbReference type="EMBL" id="MFC2970146.1"/>
    </source>
</evidence>
<comment type="caution">
    <text evidence="2">The sequence shown here is derived from an EMBL/GenBank/DDBJ whole genome shotgun (WGS) entry which is preliminary data.</text>
</comment>
<dbReference type="Gene3D" id="3.30.930.30">
    <property type="match status" value="1"/>
</dbReference>
<organism evidence="2 3">
    <name type="scientific">Acidimangrovimonas pyrenivorans</name>
    <dbReference type="NCBI Taxonomy" id="2030798"/>
    <lineage>
        <taxon>Bacteria</taxon>
        <taxon>Pseudomonadati</taxon>
        <taxon>Pseudomonadota</taxon>
        <taxon>Alphaproteobacteria</taxon>
        <taxon>Rhodobacterales</taxon>
        <taxon>Paracoccaceae</taxon>
        <taxon>Acidimangrovimonas</taxon>
    </lineage>
</organism>
<evidence type="ECO:0000256" key="1">
    <source>
        <dbReference type="SAM" id="Coils"/>
    </source>
</evidence>
<dbReference type="EMBL" id="JBHRSK010000017">
    <property type="protein sequence ID" value="MFC2970146.1"/>
    <property type="molecule type" value="Genomic_DNA"/>
</dbReference>
<dbReference type="Proteomes" id="UP001595443">
    <property type="component" value="Unassembled WGS sequence"/>
</dbReference>
<dbReference type="RefSeq" id="WP_377834907.1">
    <property type="nucleotide sequence ID" value="NZ_JBHRSK010000017.1"/>
</dbReference>
<protein>
    <submittedName>
        <fullName evidence="2">Plasmid recombination protein</fullName>
    </submittedName>
</protein>